<accession>A0ABS5L441</accession>
<dbReference type="InterPro" id="IPR014755">
    <property type="entry name" value="Cu-Rt/internalin_Ig-like"/>
</dbReference>
<dbReference type="PANTHER" id="PTHR34820:SF4">
    <property type="entry name" value="INNER MEMBRANE PROTEIN YEBZ"/>
    <property type="match status" value="1"/>
</dbReference>
<keyword evidence="2" id="KW-0479">Metal-binding</keyword>
<comment type="caution">
    <text evidence="9">The sequence shown here is derived from an EMBL/GenBank/DDBJ whole genome shotgun (WGS) entry which is preliminary data.</text>
</comment>
<keyword evidence="10" id="KW-1185">Reference proteome</keyword>
<feature type="transmembrane region" description="Helical" evidence="6">
    <location>
        <begin position="305"/>
        <end position="323"/>
    </location>
</feature>
<dbReference type="InterPro" id="IPR007348">
    <property type="entry name" value="CopC_dom"/>
</dbReference>
<evidence type="ECO:0000256" key="6">
    <source>
        <dbReference type="SAM" id="Phobius"/>
    </source>
</evidence>
<dbReference type="Gene3D" id="2.60.40.1220">
    <property type="match status" value="1"/>
</dbReference>
<name>A0ABS5L441_9ACTN</name>
<dbReference type="SUPFAM" id="SSF81296">
    <property type="entry name" value="E set domains"/>
    <property type="match status" value="1"/>
</dbReference>
<feature type="region of interest" description="Disordered" evidence="5">
    <location>
        <begin position="228"/>
        <end position="251"/>
    </location>
</feature>
<evidence type="ECO:0000256" key="2">
    <source>
        <dbReference type="ARBA" id="ARBA00022723"/>
    </source>
</evidence>
<dbReference type="InterPro" id="IPR032694">
    <property type="entry name" value="CopC/D"/>
</dbReference>
<proteinExistence type="predicted"/>
<evidence type="ECO:0000256" key="5">
    <source>
        <dbReference type="SAM" id="MobiDB-lite"/>
    </source>
</evidence>
<keyword evidence="3 7" id="KW-0732">Signal</keyword>
<dbReference type="RefSeq" id="WP_212018875.1">
    <property type="nucleotide sequence ID" value="NZ_JAAFYZ010000215.1"/>
</dbReference>
<feature type="signal peptide" evidence="7">
    <location>
        <begin position="1"/>
        <end position="20"/>
    </location>
</feature>
<feature type="domain" description="CopC" evidence="8">
    <location>
        <begin position="19"/>
        <end position="116"/>
    </location>
</feature>
<evidence type="ECO:0000256" key="4">
    <source>
        <dbReference type="ARBA" id="ARBA00023008"/>
    </source>
</evidence>
<keyword evidence="4" id="KW-0186">Copper</keyword>
<dbReference type="InterPro" id="IPR014756">
    <property type="entry name" value="Ig_E-set"/>
</dbReference>
<sequence length="361" mass="35958">MCAATIAALVVLAGPASAHAELVASNPSRGAVVRSEPTQVTLRFSEDIVLRLSAVKVIGPDGRRLDTGTPHAGPSGAGSMAVDLAPEARHGTFVLVWQATAADDGHASSGQVQFSVGAPSAAVSVAGLGHNRLTSAVYDAGQWVGFAGLAMVGGIAALYTYRRRGRPGGDGSPIGQQAPGIDIDRAETAATAAAAAVITAVVTAAELDTAESRAELRSEDTAAIATAAAAEPEPQPATSDPDPDPAPAPASIPTWPAALGWSLLLIGTLIQVTAYAPAARGLPLTHLLDRSLLSVTLGTREGHAFMARLIVLAVAAVVGDAVLRRATGPGLPLAFTLAVAATWGATGHAATGGGAGVAMVA</sequence>
<keyword evidence="6" id="KW-0472">Membrane</keyword>
<feature type="transmembrane region" description="Helical" evidence="6">
    <location>
        <begin position="140"/>
        <end position="161"/>
    </location>
</feature>
<dbReference type="Proteomes" id="UP000730482">
    <property type="component" value="Unassembled WGS sequence"/>
</dbReference>
<evidence type="ECO:0000259" key="8">
    <source>
        <dbReference type="Pfam" id="PF04234"/>
    </source>
</evidence>
<comment type="subcellular location">
    <subcellularLocation>
        <location evidence="1">Cell envelope</location>
    </subcellularLocation>
</comment>
<feature type="non-terminal residue" evidence="9">
    <location>
        <position position="361"/>
    </location>
</feature>
<evidence type="ECO:0000313" key="10">
    <source>
        <dbReference type="Proteomes" id="UP000730482"/>
    </source>
</evidence>
<dbReference type="PANTHER" id="PTHR34820">
    <property type="entry name" value="INNER MEMBRANE PROTEIN YEBZ"/>
    <property type="match status" value="1"/>
</dbReference>
<feature type="chain" id="PRO_5047057582" evidence="7">
    <location>
        <begin position="21"/>
        <end position="361"/>
    </location>
</feature>
<dbReference type="EMBL" id="JAAFYZ010000215">
    <property type="protein sequence ID" value="MBS2552870.1"/>
    <property type="molecule type" value="Genomic_DNA"/>
</dbReference>
<evidence type="ECO:0000256" key="7">
    <source>
        <dbReference type="SAM" id="SignalP"/>
    </source>
</evidence>
<protein>
    <submittedName>
        <fullName evidence="9">Copper resistance protein CopC</fullName>
    </submittedName>
</protein>
<feature type="transmembrane region" description="Helical" evidence="6">
    <location>
        <begin position="258"/>
        <end position="278"/>
    </location>
</feature>
<organism evidence="9 10">
    <name type="scientific">Catenulispora pinistramenti</name>
    <dbReference type="NCBI Taxonomy" id="2705254"/>
    <lineage>
        <taxon>Bacteria</taxon>
        <taxon>Bacillati</taxon>
        <taxon>Actinomycetota</taxon>
        <taxon>Actinomycetes</taxon>
        <taxon>Catenulisporales</taxon>
        <taxon>Catenulisporaceae</taxon>
        <taxon>Catenulispora</taxon>
    </lineage>
</organism>
<gene>
    <name evidence="9" type="ORF">KGQ19_39055</name>
</gene>
<evidence type="ECO:0000256" key="3">
    <source>
        <dbReference type="ARBA" id="ARBA00022729"/>
    </source>
</evidence>
<keyword evidence="6" id="KW-1133">Transmembrane helix</keyword>
<dbReference type="Pfam" id="PF04234">
    <property type="entry name" value="CopC"/>
    <property type="match status" value="1"/>
</dbReference>
<keyword evidence="6" id="KW-0812">Transmembrane</keyword>
<evidence type="ECO:0000313" key="9">
    <source>
        <dbReference type="EMBL" id="MBS2552870.1"/>
    </source>
</evidence>
<reference evidence="9 10" key="1">
    <citation type="submission" date="2020-02" db="EMBL/GenBank/DDBJ databases">
        <title>Acidophilic actinobacteria isolated from forest soil.</title>
        <authorList>
            <person name="Golinska P."/>
        </authorList>
    </citation>
    <scope>NUCLEOTIDE SEQUENCE [LARGE SCALE GENOMIC DNA]</scope>
    <source>
        <strain evidence="9 10">NL8</strain>
    </source>
</reference>
<feature type="compositionally biased region" description="Low complexity" evidence="5">
    <location>
        <begin position="228"/>
        <end position="240"/>
    </location>
</feature>
<evidence type="ECO:0000256" key="1">
    <source>
        <dbReference type="ARBA" id="ARBA00004196"/>
    </source>
</evidence>